<proteinExistence type="predicted"/>
<dbReference type="PANTHER" id="PTHR47738:SF2">
    <property type="entry name" value="PTS SYSTEM FRUCTOSE-LIKE EIIA COMPONENT"/>
    <property type="match status" value="1"/>
</dbReference>
<dbReference type="PANTHER" id="PTHR47738">
    <property type="entry name" value="PTS SYSTEM FRUCTOSE-LIKE EIIA COMPONENT-RELATED"/>
    <property type="match status" value="1"/>
</dbReference>
<accession>A0A0S7WU20</accession>
<reference evidence="2 3" key="1">
    <citation type="journal article" date="2015" name="Microbiome">
        <title>Genomic resolution of linkages in carbon, nitrogen, and sulfur cycling among widespread estuary sediment bacteria.</title>
        <authorList>
            <person name="Baker B.J."/>
            <person name="Lazar C.S."/>
            <person name="Teske A.P."/>
            <person name="Dick G.J."/>
        </authorList>
    </citation>
    <scope>NUCLEOTIDE SEQUENCE [LARGE SCALE GENOMIC DNA]</scope>
    <source>
        <strain evidence="2">DG_24</strain>
    </source>
</reference>
<dbReference type="AlphaFoldDB" id="A0A0S7WU20"/>
<dbReference type="InterPro" id="IPR002178">
    <property type="entry name" value="PTS_EIIA_type-2_dom"/>
</dbReference>
<comment type="caution">
    <text evidence="2">The sequence shown here is derived from an EMBL/GenBank/DDBJ whole genome shotgun (WGS) entry which is preliminary data.</text>
</comment>
<organism evidence="2 3">
    <name type="scientific">candidate division TA06 bacterium DG_24</name>
    <dbReference type="NCBI Taxonomy" id="1703770"/>
    <lineage>
        <taxon>Bacteria</taxon>
        <taxon>Bacteria division TA06</taxon>
    </lineage>
</organism>
<dbReference type="InterPro" id="IPR016152">
    <property type="entry name" value="PTrfase/Anion_transptr"/>
</dbReference>
<dbReference type="PROSITE" id="PS00372">
    <property type="entry name" value="PTS_EIIA_TYPE_2_HIS"/>
    <property type="match status" value="1"/>
</dbReference>
<dbReference type="InterPro" id="IPR051541">
    <property type="entry name" value="PTS_SugarTrans_NitroReg"/>
</dbReference>
<dbReference type="Pfam" id="PF00359">
    <property type="entry name" value="PTS_EIIA_2"/>
    <property type="match status" value="1"/>
</dbReference>
<dbReference type="PROSITE" id="PS51094">
    <property type="entry name" value="PTS_EIIA_TYPE_2"/>
    <property type="match status" value="1"/>
</dbReference>
<evidence type="ECO:0000259" key="1">
    <source>
        <dbReference type="PROSITE" id="PS51094"/>
    </source>
</evidence>
<dbReference type="SUPFAM" id="SSF55804">
    <property type="entry name" value="Phoshotransferase/anion transport protein"/>
    <property type="match status" value="1"/>
</dbReference>
<dbReference type="Gene3D" id="3.40.930.10">
    <property type="entry name" value="Mannitol-specific EII, Chain A"/>
    <property type="match status" value="1"/>
</dbReference>
<feature type="domain" description="PTS EIIA type-2" evidence="1">
    <location>
        <begin position="4"/>
        <end position="148"/>
    </location>
</feature>
<dbReference type="STRING" id="1703770.AMJ39_03730"/>
<dbReference type="EMBL" id="LIZS01000015">
    <property type="protein sequence ID" value="KPJ53627.1"/>
    <property type="molecule type" value="Genomic_DNA"/>
</dbReference>
<name>A0A0S7WU20_UNCT6</name>
<sequence length="152" mass="16568">MIAEILNEKSIKLPLEGRAKNEIIEELIDLAVASGVVEDRDALLQATLERESMMSTGIGKGVAIPHGKAKGVKGLCASLGIADRDIDFQALDGEPVRIFFFLASPPDVISPHVRALARISRLLNRDSFREGLLEAKTVQDVLELFRASESDM</sequence>
<evidence type="ECO:0000313" key="2">
    <source>
        <dbReference type="EMBL" id="KPJ53627.1"/>
    </source>
</evidence>
<dbReference type="CDD" id="cd00211">
    <property type="entry name" value="PTS_IIA_fru"/>
    <property type="match status" value="1"/>
</dbReference>
<evidence type="ECO:0000313" key="3">
    <source>
        <dbReference type="Proteomes" id="UP000052008"/>
    </source>
</evidence>
<dbReference type="Proteomes" id="UP000052008">
    <property type="component" value="Unassembled WGS sequence"/>
</dbReference>
<gene>
    <name evidence="2" type="ORF">AMJ39_03730</name>
</gene>
<protein>
    <recommendedName>
        <fullName evidence="1">PTS EIIA type-2 domain-containing protein</fullName>
    </recommendedName>
</protein>